<evidence type="ECO:0000313" key="3">
    <source>
        <dbReference type="Proteomes" id="UP001218218"/>
    </source>
</evidence>
<organism evidence="2 3">
    <name type="scientific">Mycena albidolilacea</name>
    <dbReference type="NCBI Taxonomy" id="1033008"/>
    <lineage>
        <taxon>Eukaryota</taxon>
        <taxon>Fungi</taxon>
        <taxon>Dikarya</taxon>
        <taxon>Basidiomycota</taxon>
        <taxon>Agaricomycotina</taxon>
        <taxon>Agaricomycetes</taxon>
        <taxon>Agaricomycetidae</taxon>
        <taxon>Agaricales</taxon>
        <taxon>Marasmiineae</taxon>
        <taxon>Mycenaceae</taxon>
        <taxon>Mycena</taxon>
    </lineage>
</organism>
<accession>A0AAD6ZDW1</accession>
<keyword evidence="3" id="KW-1185">Reference proteome</keyword>
<reference evidence="2" key="1">
    <citation type="submission" date="2023-03" db="EMBL/GenBank/DDBJ databases">
        <title>Massive genome expansion in bonnet fungi (Mycena s.s.) driven by repeated elements and novel gene families across ecological guilds.</title>
        <authorList>
            <consortium name="Lawrence Berkeley National Laboratory"/>
            <person name="Harder C.B."/>
            <person name="Miyauchi S."/>
            <person name="Viragh M."/>
            <person name="Kuo A."/>
            <person name="Thoen E."/>
            <person name="Andreopoulos B."/>
            <person name="Lu D."/>
            <person name="Skrede I."/>
            <person name="Drula E."/>
            <person name="Henrissat B."/>
            <person name="Morin E."/>
            <person name="Kohler A."/>
            <person name="Barry K."/>
            <person name="LaButti K."/>
            <person name="Morin E."/>
            <person name="Salamov A."/>
            <person name="Lipzen A."/>
            <person name="Mereny Z."/>
            <person name="Hegedus B."/>
            <person name="Baldrian P."/>
            <person name="Stursova M."/>
            <person name="Weitz H."/>
            <person name="Taylor A."/>
            <person name="Grigoriev I.V."/>
            <person name="Nagy L.G."/>
            <person name="Martin F."/>
            <person name="Kauserud H."/>
        </authorList>
    </citation>
    <scope>NUCLEOTIDE SEQUENCE</scope>
    <source>
        <strain evidence="2">CBHHK002</strain>
    </source>
</reference>
<sequence length="189" mass="21774">MLKCCVLLCRKNLVLMCHVVLWGPTKSFLPSRTSPIIIRGADTALQHQVFSMEQNKALQHQVFSTEQDTALQHQGFSAEQDTDLSISGAIRRHVQEYLNIGDRQLRSESGMRKDRRKRHIFCHSAGHSTHTRVLNTCRRDSEGNVEENEMDQDSYIQTRFNEWGSNQLMTVHISLGQWIQSSKELFCQS</sequence>
<dbReference type="Proteomes" id="UP001218218">
    <property type="component" value="Unassembled WGS sequence"/>
</dbReference>
<name>A0AAD6ZDW1_9AGAR</name>
<comment type="caution">
    <text evidence="2">The sequence shown here is derived from an EMBL/GenBank/DDBJ whole genome shotgun (WGS) entry which is preliminary data.</text>
</comment>
<gene>
    <name evidence="2" type="ORF">DFH08DRAFT_819752</name>
</gene>
<keyword evidence="1" id="KW-0732">Signal</keyword>
<protein>
    <submittedName>
        <fullName evidence="2">Uncharacterized protein</fullName>
    </submittedName>
</protein>
<evidence type="ECO:0000313" key="2">
    <source>
        <dbReference type="EMBL" id="KAJ7318472.1"/>
    </source>
</evidence>
<feature type="chain" id="PRO_5042268258" evidence="1">
    <location>
        <begin position="28"/>
        <end position="189"/>
    </location>
</feature>
<feature type="signal peptide" evidence="1">
    <location>
        <begin position="1"/>
        <end position="27"/>
    </location>
</feature>
<dbReference type="AlphaFoldDB" id="A0AAD6ZDW1"/>
<proteinExistence type="predicted"/>
<evidence type="ECO:0000256" key="1">
    <source>
        <dbReference type="SAM" id="SignalP"/>
    </source>
</evidence>
<dbReference type="EMBL" id="JARIHO010000057">
    <property type="protein sequence ID" value="KAJ7318472.1"/>
    <property type="molecule type" value="Genomic_DNA"/>
</dbReference>